<name>B0CCU7_ACAM1</name>
<evidence type="ECO:0000313" key="4">
    <source>
        <dbReference type="Proteomes" id="UP000000268"/>
    </source>
</evidence>
<dbReference type="HOGENOM" id="CLU_619151_0_0_3"/>
<gene>
    <name evidence="3" type="ordered locus">AM1_5433</name>
</gene>
<evidence type="ECO:0000313" key="3">
    <source>
        <dbReference type="EMBL" id="ABW30389.1"/>
    </source>
</evidence>
<reference evidence="3 4" key="1">
    <citation type="journal article" date="2008" name="Proc. Natl. Acad. Sci. U.S.A.">
        <title>Niche adaptation and genome expansion in the chlorophyll d-producing cyanobacterium Acaryochloris marina.</title>
        <authorList>
            <person name="Swingley W.D."/>
            <person name="Chen M."/>
            <person name="Cheung P.C."/>
            <person name="Conrad A.L."/>
            <person name="Dejesa L.C."/>
            <person name="Hao J."/>
            <person name="Honchak B.M."/>
            <person name="Karbach L.E."/>
            <person name="Kurdoglu A."/>
            <person name="Lahiri S."/>
            <person name="Mastrian S.D."/>
            <person name="Miyashita H."/>
            <person name="Page L."/>
            <person name="Ramakrishna P."/>
            <person name="Satoh S."/>
            <person name="Sattley W.M."/>
            <person name="Shimada Y."/>
            <person name="Taylor H.L."/>
            <person name="Tomo T."/>
            <person name="Tsuchiya T."/>
            <person name="Wang Z.T."/>
            <person name="Raymond J."/>
            <person name="Mimuro M."/>
            <person name="Blankenship R.E."/>
            <person name="Touchman J.W."/>
        </authorList>
    </citation>
    <scope>NUCLEOTIDE SEQUENCE [LARGE SCALE GENOMIC DNA]</scope>
    <source>
        <strain evidence="4">MBIC 11017</strain>
    </source>
</reference>
<feature type="region of interest" description="Disordered" evidence="1">
    <location>
        <begin position="417"/>
        <end position="442"/>
    </location>
</feature>
<evidence type="ECO:0000256" key="2">
    <source>
        <dbReference type="SAM" id="SignalP"/>
    </source>
</evidence>
<feature type="signal peptide" evidence="2">
    <location>
        <begin position="1"/>
        <end position="25"/>
    </location>
</feature>
<keyword evidence="4" id="KW-1185">Reference proteome</keyword>
<feature type="chain" id="PRO_5002748610" evidence="2">
    <location>
        <begin position="26"/>
        <end position="442"/>
    </location>
</feature>
<keyword evidence="2" id="KW-0732">Signal</keyword>
<organism evidence="3 4">
    <name type="scientific">Acaryochloris marina (strain MBIC 11017)</name>
    <dbReference type="NCBI Taxonomy" id="329726"/>
    <lineage>
        <taxon>Bacteria</taxon>
        <taxon>Bacillati</taxon>
        <taxon>Cyanobacteriota</taxon>
        <taxon>Cyanophyceae</taxon>
        <taxon>Acaryochloridales</taxon>
        <taxon>Acaryochloridaceae</taxon>
        <taxon>Acaryochloris</taxon>
    </lineage>
</organism>
<protein>
    <submittedName>
        <fullName evidence="3">Uncharacterized protein</fullName>
    </submittedName>
</protein>
<dbReference type="AlphaFoldDB" id="B0CCU7"/>
<dbReference type="RefSeq" id="WP_012165629.1">
    <property type="nucleotide sequence ID" value="NC_009925.1"/>
</dbReference>
<dbReference type="OrthoDB" id="560999at2"/>
<sequence>MIIQYTKNFASLTFSILLTLFFFVAEDVAEASTIADAAEISRFKPEPSSTDLMFLGDYKFRRRNPLQIGARLLNLRQYLWMIGNSRAEAFISYVFDGQKDQTLGMKAGPSLKSTQYFFPCHAENGRYVIGWLPADVKQRQCSNPGFTHSFGTNVRNLTKEVFSQEIFVANKTISYFLKAQSSLNQNPIYRYCSVAAKGRGWWFRFGDFENPCNEAFQECFKTGPKQNCKAVGIGDWFAREEELLVVIACANNRLYKAKGNGLQIGLRLISDLAQQAKSDNSTVCSLNVIKPNSIIVYPATEKATIFHSNDNGGSLSVDVLLGSVLIRSYKNSEGILVESGNKYTYPQETIDKINTLQISQSPEISSFFDSENWPSETRNDLRYFQTPEIKPPSRINIPRTFIELFINNIIRGVIDGSQTSEGNNTTTEDSNQQQPNTDDILQ</sequence>
<dbReference type="KEGG" id="amr:AM1_5433"/>
<dbReference type="EMBL" id="CP000828">
    <property type="protein sequence ID" value="ABW30389.1"/>
    <property type="molecule type" value="Genomic_DNA"/>
</dbReference>
<proteinExistence type="predicted"/>
<evidence type="ECO:0000256" key="1">
    <source>
        <dbReference type="SAM" id="MobiDB-lite"/>
    </source>
</evidence>
<dbReference type="Proteomes" id="UP000000268">
    <property type="component" value="Chromosome"/>
</dbReference>
<accession>B0CCU7</accession>